<evidence type="ECO:0000259" key="4">
    <source>
        <dbReference type="Pfam" id="PF00248"/>
    </source>
</evidence>
<proteinExistence type="inferred from homology"/>
<dbReference type="KEGG" id="cdep:91086362"/>
<dbReference type="InterPro" id="IPR036812">
    <property type="entry name" value="NAD(P)_OxRdtase_dom_sf"/>
</dbReference>
<evidence type="ECO:0000313" key="6">
    <source>
        <dbReference type="Proteomes" id="UP000094043"/>
    </source>
</evidence>
<dbReference type="InterPro" id="IPR018170">
    <property type="entry name" value="Aldo/ket_reductase_CS"/>
</dbReference>
<sequence>MSKYLVQTVTLNDGNEIPVIAFGTGTKLAWTDTSKAVNAALKAGYRHIDCAWHYKNQHHTGRALRESGIEREGLFLSTKGGNYDGDPKDFDAREFLASCLEDLGVDYIDMFLIHADFLIGSARDAWRQMEQIKKDGLARSIGVSNFSTESLKEVLAVCKIPPAIIQLELHPYSIAHYLPTLVPLCEKHNIKLSAYGPLMSLVRHKGGLVDEVVRRVVKERALSETEGQVLLRWNQETTRGIVVTPFLLDMPEQPLTDDHRDAISQAGQSEPFRFWGQGYPYFMKGEGGFVICDPAATHRKKPNINGGRGW</sequence>
<reference evidence="5" key="3">
    <citation type="submission" date="2024-01" db="EMBL/GenBank/DDBJ databases">
        <authorList>
            <person name="Coelho M.A."/>
            <person name="David-Palma M."/>
            <person name="Shea T."/>
            <person name="Sun S."/>
            <person name="Cuomo C.A."/>
            <person name="Heitman J."/>
        </authorList>
    </citation>
    <scope>NUCLEOTIDE SEQUENCE</scope>
    <source>
        <strain evidence="5">CBS 7841</strain>
    </source>
</reference>
<dbReference type="AlphaFoldDB" id="A0AAJ8JR51"/>
<keyword evidence="6" id="KW-1185">Reference proteome</keyword>
<reference evidence="5" key="2">
    <citation type="journal article" date="2022" name="Elife">
        <title>Obligate sexual reproduction of a homothallic fungus closely related to the Cryptococcus pathogenic species complex.</title>
        <authorList>
            <person name="Passer A.R."/>
            <person name="Clancey S.A."/>
            <person name="Shea T."/>
            <person name="David-Palma M."/>
            <person name="Averette A.F."/>
            <person name="Boekhout T."/>
            <person name="Porcel B.M."/>
            <person name="Nowrousian M."/>
            <person name="Cuomo C.A."/>
            <person name="Sun S."/>
            <person name="Heitman J."/>
            <person name="Coelho M.A."/>
        </authorList>
    </citation>
    <scope>NUCLEOTIDE SEQUENCE</scope>
    <source>
        <strain evidence="5">CBS 7841</strain>
    </source>
</reference>
<dbReference type="Proteomes" id="UP000094043">
    <property type="component" value="Chromosome 2"/>
</dbReference>
<dbReference type="PRINTS" id="PR00069">
    <property type="entry name" value="ALDKETRDTASE"/>
</dbReference>
<name>A0AAJ8JR51_9TREE</name>
<evidence type="ECO:0000313" key="5">
    <source>
        <dbReference type="EMBL" id="WVN86975.1"/>
    </source>
</evidence>
<protein>
    <recommendedName>
        <fullName evidence="4">NADP-dependent oxidoreductase domain-containing protein</fullName>
    </recommendedName>
</protein>
<organism evidence="5 6">
    <name type="scientific">Cryptococcus depauperatus CBS 7841</name>
    <dbReference type="NCBI Taxonomy" id="1295531"/>
    <lineage>
        <taxon>Eukaryota</taxon>
        <taxon>Fungi</taxon>
        <taxon>Dikarya</taxon>
        <taxon>Basidiomycota</taxon>
        <taxon>Agaricomycotina</taxon>
        <taxon>Tremellomycetes</taxon>
        <taxon>Tremellales</taxon>
        <taxon>Cryptococcaceae</taxon>
        <taxon>Cryptococcus</taxon>
    </lineage>
</organism>
<dbReference type="Gene3D" id="3.20.20.100">
    <property type="entry name" value="NADP-dependent oxidoreductase domain"/>
    <property type="match status" value="1"/>
</dbReference>
<dbReference type="PROSITE" id="PS00062">
    <property type="entry name" value="ALDOKETO_REDUCTASE_2"/>
    <property type="match status" value="1"/>
</dbReference>
<dbReference type="EMBL" id="CP143785">
    <property type="protein sequence ID" value="WVN86975.1"/>
    <property type="molecule type" value="Genomic_DNA"/>
</dbReference>
<feature type="domain" description="NADP-dependent oxidoreductase" evidence="4">
    <location>
        <begin position="26"/>
        <end position="200"/>
    </location>
</feature>
<comment type="similarity">
    <text evidence="1">Belongs to the aldo/keto reductase family.</text>
</comment>
<dbReference type="InterPro" id="IPR020471">
    <property type="entry name" value="AKR"/>
</dbReference>
<dbReference type="InterPro" id="IPR023210">
    <property type="entry name" value="NADP_OxRdtase_dom"/>
</dbReference>
<dbReference type="GeneID" id="91086362"/>
<dbReference type="GO" id="GO:0016616">
    <property type="term" value="F:oxidoreductase activity, acting on the CH-OH group of donors, NAD or NADP as acceptor"/>
    <property type="evidence" value="ECO:0007669"/>
    <property type="project" value="UniProtKB-ARBA"/>
</dbReference>
<keyword evidence="3" id="KW-0560">Oxidoreductase</keyword>
<gene>
    <name evidence="5" type="ORF">L203_102150</name>
</gene>
<accession>A0AAJ8JR51</accession>
<evidence type="ECO:0000256" key="2">
    <source>
        <dbReference type="ARBA" id="ARBA00022857"/>
    </source>
</evidence>
<dbReference type="Pfam" id="PF00248">
    <property type="entry name" value="Aldo_ket_red"/>
    <property type="match status" value="1"/>
</dbReference>
<dbReference type="PANTHER" id="PTHR43827">
    <property type="entry name" value="2,5-DIKETO-D-GLUCONIC ACID REDUCTASE"/>
    <property type="match status" value="1"/>
</dbReference>
<dbReference type="SUPFAM" id="SSF51430">
    <property type="entry name" value="NAD(P)-linked oxidoreductase"/>
    <property type="match status" value="1"/>
</dbReference>
<reference evidence="5" key="1">
    <citation type="submission" date="2016-06" db="EMBL/GenBank/DDBJ databases">
        <authorList>
            <person name="Cuomo C."/>
            <person name="Litvintseva A."/>
            <person name="Heitman J."/>
            <person name="Chen Y."/>
            <person name="Sun S."/>
            <person name="Springer D."/>
            <person name="Dromer F."/>
            <person name="Young S."/>
            <person name="Zeng Q."/>
            <person name="Chapman S."/>
            <person name="Gujja S."/>
            <person name="Saif S."/>
            <person name="Birren B."/>
        </authorList>
    </citation>
    <scope>NUCLEOTIDE SEQUENCE</scope>
    <source>
        <strain evidence="5">CBS 7841</strain>
    </source>
</reference>
<evidence type="ECO:0000256" key="3">
    <source>
        <dbReference type="ARBA" id="ARBA00023002"/>
    </source>
</evidence>
<dbReference type="RefSeq" id="XP_066067675.1">
    <property type="nucleotide sequence ID" value="XM_066211578.1"/>
</dbReference>
<keyword evidence="2" id="KW-0521">NADP</keyword>
<dbReference type="PANTHER" id="PTHR43827:SF3">
    <property type="entry name" value="NADP-DEPENDENT OXIDOREDUCTASE DOMAIN-CONTAINING PROTEIN"/>
    <property type="match status" value="1"/>
</dbReference>
<evidence type="ECO:0000256" key="1">
    <source>
        <dbReference type="ARBA" id="ARBA00007905"/>
    </source>
</evidence>